<evidence type="ECO:0000256" key="4">
    <source>
        <dbReference type="ARBA" id="ARBA00023163"/>
    </source>
</evidence>
<dbReference type="Proteomes" id="UP000325255">
    <property type="component" value="Unassembled WGS sequence"/>
</dbReference>
<keyword evidence="2" id="KW-0805">Transcription regulation</keyword>
<dbReference type="Pfam" id="PF00126">
    <property type="entry name" value="HTH_1"/>
    <property type="match status" value="1"/>
</dbReference>
<feature type="domain" description="HTH lysR-type" evidence="5">
    <location>
        <begin position="4"/>
        <end position="61"/>
    </location>
</feature>
<dbReference type="InterPro" id="IPR005119">
    <property type="entry name" value="LysR_subst-bd"/>
</dbReference>
<dbReference type="EMBL" id="VWPK01000021">
    <property type="protein sequence ID" value="KAA5611392.1"/>
    <property type="molecule type" value="Genomic_DNA"/>
</dbReference>
<dbReference type="InterPro" id="IPR000847">
    <property type="entry name" value="LysR_HTH_N"/>
</dbReference>
<dbReference type="CDD" id="cd05466">
    <property type="entry name" value="PBP2_LTTR_substrate"/>
    <property type="match status" value="1"/>
</dbReference>
<dbReference type="RefSeq" id="WP_150041586.1">
    <property type="nucleotide sequence ID" value="NZ_OW485601.1"/>
</dbReference>
<evidence type="ECO:0000313" key="7">
    <source>
        <dbReference type="Proteomes" id="UP000325255"/>
    </source>
</evidence>
<dbReference type="OrthoDB" id="9791253at2"/>
<organism evidence="6 7">
    <name type="scientific">Rhodovastum atsumiense</name>
    <dbReference type="NCBI Taxonomy" id="504468"/>
    <lineage>
        <taxon>Bacteria</taxon>
        <taxon>Pseudomonadati</taxon>
        <taxon>Pseudomonadota</taxon>
        <taxon>Alphaproteobacteria</taxon>
        <taxon>Acetobacterales</taxon>
        <taxon>Acetobacteraceae</taxon>
        <taxon>Rhodovastum</taxon>
    </lineage>
</organism>
<dbReference type="Gene3D" id="1.10.10.10">
    <property type="entry name" value="Winged helix-like DNA-binding domain superfamily/Winged helix DNA-binding domain"/>
    <property type="match status" value="1"/>
</dbReference>
<name>A0A5M6IT11_9PROT</name>
<keyword evidence="4" id="KW-0804">Transcription</keyword>
<evidence type="ECO:0000313" key="6">
    <source>
        <dbReference type="EMBL" id="KAA5611392.1"/>
    </source>
</evidence>
<dbReference type="PROSITE" id="PS50931">
    <property type="entry name" value="HTH_LYSR"/>
    <property type="match status" value="1"/>
</dbReference>
<comment type="similarity">
    <text evidence="1">Belongs to the LysR transcriptional regulatory family.</text>
</comment>
<evidence type="ECO:0000256" key="3">
    <source>
        <dbReference type="ARBA" id="ARBA00023125"/>
    </source>
</evidence>
<dbReference type="InterPro" id="IPR036388">
    <property type="entry name" value="WH-like_DNA-bd_sf"/>
</dbReference>
<gene>
    <name evidence="6" type="ORF">F1189_14745</name>
</gene>
<dbReference type="PANTHER" id="PTHR30126:SF77">
    <property type="entry name" value="TRANSCRIPTIONAL REGULATORY PROTEIN"/>
    <property type="match status" value="1"/>
</dbReference>
<dbReference type="GO" id="GO:0000976">
    <property type="term" value="F:transcription cis-regulatory region binding"/>
    <property type="evidence" value="ECO:0007669"/>
    <property type="project" value="TreeGrafter"/>
</dbReference>
<sequence length="301" mass="32816">MTRLTLAQFEAFYWTAHFGSAQRAADHLHIAQPTISLRLKDLRDAMGVELIQRHGNGLRLTQEGQALLRQVTSILEEVRRIRSGRDEAEIAGPIRFGLAEGFAATCLPPLVEALGLRFPALQPEWVVNINTFLEAALLNGGLDMAVLVHPLGDERLRLLPLGSQPTSWVVPAAWDLPVPLRPRDLWSRPILSNPPPSAMYRQIMGWFAAEGVEPVRISRCSSVAVIAELVAGGIGAGVLPIPMVRRHVASGSMRMVTASPPVENGRVFVGHHVGATDHRIAAVIRVLTGVLEEIDYFARGG</sequence>
<comment type="caution">
    <text evidence="6">The sequence shown here is derived from an EMBL/GenBank/DDBJ whole genome shotgun (WGS) entry which is preliminary data.</text>
</comment>
<reference evidence="6 7" key="1">
    <citation type="submission" date="2019-09" db="EMBL/GenBank/DDBJ databases">
        <title>Genome sequence of Rhodovastum atsumiense, a diverse member of the Acetobacteraceae family of non-sulfur purple photosynthetic bacteria.</title>
        <authorList>
            <person name="Meyer T."/>
            <person name="Kyndt J."/>
        </authorList>
    </citation>
    <scope>NUCLEOTIDE SEQUENCE [LARGE SCALE GENOMIC DNA]</scope>
    <source>
        <strain evidence="6 7">DSM 21279</strain>
    </source>
</reference>
<protein>
    <submittedName>
        <fullName evidence="6">LysR family transcriptional regulator</fullName>
    </submittedName>
</protein>
<keyword evidence="3" id="KW-0238">DNA-binding</keyword>
<accession>A0A5M6IT11</accession>
<evidence type="ECO:0000256" key="2">
    <source>
        <dbReference type="ARBA" id="ARBA00023015"/>
    </source>
</evidence>
<evidence type="ECO:0000259" key="5">
    <source>
        <dbReference type="PROSITE" id="PS50931"/>
    </source>
</evidence>
<dbReference type="GO" id="GO:0003700">
    <property type="term" value="F:DNA-binding transcription factor activity"/>
    <property type="evidence" value="ECO:0007669"/>
    <property type="project" value="InterPro"/>
</dbReference>
<dbReference type="SUPFAM" id="SSF46785">
    <property type="entry name" value="Winged helix' DNA-binding domain"/>
    <property type="match status" value="1"/>
</dbReference>
<dbReference type="InterPro" id="IPR036390">
    <property type="entry name" value="WH_DNA-bd_sf"/>
</dbReference>
<dbReference type="PANTHER" id="PTHR30126">
    <property type="entry name" value="HTH-TYPE TRANSCRIPTIONAL REGULATOR"/>
    <property type="match status" value="1"/>
</dbReference>
<evidence type="ECO:0000256" key="1">
    <source>
        <dbReference type="ARBA" id="ARBA00009437"/>
    </source>
</evidence>
<dbReference type="AlphaFoldDB" id="A0A5M6IT11"/>
<dbReference type="SUPFAM" id="SSF53850">
    <property type="entry name" value="Periplasmic binding protein-like II"/>
    <property type="match status" value="1"/>
</dbReference>
<dbReference type="Gene3D" id="3.40.190.10">
    <property type="entry name" value="Periplasmic binding protein-like II"/>
    <property type="match status" value="2"/>
</dbReference>
<dbReference type="Pfam" id="PF03466">
    <property type="entry name" value="LysR_substrate"/>
    <property type="match status" value="1"/>
</dbReference>
<keyword evidence="7" id="KW-1185">Reference proteome</keyword>
<dbReference type="PRINTS" id="PR00039">
    <property type="entry name" value="HTHLYSR"/>
</dbReference>
<proteinExistence type="inferred from homology"/>